<comment type="caution">
    <text evidence="1">The sequence shown here is derived from an EMBL/GenBank/DDBJ whole genome shotgun (WGS) entry which is preliminary data.</text>
</comment>
<protein>
    <submittedName>
        <fullName evidence="1">Uncharacterized protein</fullName>
    </submittedName>
</protein>
<sequence>MTVLADAAELTVLPGDGSLARAELHAAAARAYAAAGDRTGVDVRAELVAVWGGCQRATVALDVRVPVIFCPTPAGFVPFDGGKGTTA</sequence>
<organism evidence="1 2">
    <name type="scientific">Streptomyces roseus</name>
    <dbReference type="NCBI Taxonomy" id="66430"/>
    <lineage>
        <taxon>Bacteria</taxon>
        <taxon>Bacillati</taxon>
        <taxon>Actinomycetota</taxon>
        <taxon>Actinomycetes</taxon>
        <taxon>Kitasatosporales</taxon>
        <taxon>Streptomycetaceae</taxon>
        <taxon>Streptomyces</taxon>
    </lineage>
</organism>
<dbReference type="OrthoDB" id="9993253at2"/>
<gene>
    <name evidence="1" type="ORF">ACS04_28665</name>
</gene>
<accession>A0A0J6XK14</accession>
<proteinExistence type="predicted"/>
<evidence type="ECO:0000313" key="2">
    <source>
        <dbReference type="Proteomes" id="UP000035932"/>
    </source>
</evidence>
<dbReference type="Proteomes" id="UP000035932">
    <property type="component" value="Unassembled WGS sequence"/>
</dbReference>
<dbReference type="PATRIC" id="fig|66430.4.peg.1396"/>
<dbReference type="RefSeq" id="WP_048479685.1">
    <property type="nucleotide sequence ID" value="NZ_JBIRUD010000001.1"/>
</dbReference>
<dbReference type="AlphaFoldDB" id="A0A0J6XK14"/>
<dbReference type="STRING" id="66430.ACS04_28665"/>
<name>A0A0J6XK14_9ACTN</name>
<keyword evidence="2" id="KW-1185">Reference proteome</keyword>
<reference evidence="1 2" key="1">
    <citation type="submission" date="2015-06" db="EMBL/GenBank/DDBJ databases">
        <title>Recapitulation of the evolution of biosynthetic gene clusters reveals hidden chemical diversity on bacterial genomes.</title>
        <authorList>
            <person name="Cruz-Morales P."/>
            <person name="Martinez-Guerrero C."/>
            <person name="Morales-Escalante M.A."/>
            <person name="Yanez-Guerra L.A."/>
            <person name="Kopp J.F."/>
            <person name="Feldmann J."/>
            <person name="Ramos-Aboites H.E."/>
            <person name="Barona-Gomez F."/>
        </authorList>
    </citation>
    <scope>NUCLEOTIDE SEQUENCE [LARGE SCALE GENOMIC DNA]</scope>
    <source>
        <strain evidence="1 2">ATCC 31245</strain>
    </source>
</reference>
<evidence type="ECO:0000313" key="1">
    <source>
        <dbReference type="EMBL" id="KMO94577.1"/>
    </source>
</evidence>
<dbReference type="EMBL" id="LFML01000126">
    <property type="protein sequence ID" value="KMO94577.1"/>
    <property type="molecule type" value="Genomic_DNA"/>
</dbReference>